<dbReference type="SUPFAM" id="SSF53474">
    <property type="entry name" value="alpha/beta-Hydrolases"/>
    <property type="match status" value="1"/>
</dbReference>
<comment type="subcellular location">
    <subcellularLocation>
        <location evidence="1">Lipid droplet</location>
    </subcellularLocation>
</comment>
<dbReference type="GO" id="GO:0005811">
    <property type="term" value="C:lipid droplet"/>
    <property type="evidence" value="ECO:0007669"/>
    <property type="project" value="UniProtKB-SubCell"/>
</dbReference>
<reference evidence="5 6" key="1">
    <citation type="submission" date="2019-06" db="EMBL/GenBank/DDBJ databases">
        <title>A chromosomal-level reference genome of Carpinus fangiana (Coryloideae, Betulaceae).</title>
        <authorList>
            <person name="Yang X."/>
            <person name="Wang Z."/>
            <person name="Zhang L."/>
            <person name="Hao G."/>
            <person name="Liu J."/>
            <person name="Yang Y."/>
        </authorList>
    </citation>
    <scope>NUCLEOTIDE SEQUENCE [LARGE SCALE GENOMIC DNA]</scope>
    <source>
        <strain evidence="5">Cfa_2016G</strain>
        <tissue evidence="5">Leaf</tissue>
    </source>
</reference>
<dbReference type="PANTHER" id="PTHR13390">
    <property type="entry name" value="LIPASE"/>
    <property type="match status" value="1"/>
</dbReference>
<evidence type="ECO:0000256" key="1">
    <source>
        <dbReference type="ARBA" id="ARBA00004502"/>
    </source>
</evidence>
<dbReference type="PANTHER" id="PTHR13390:SF0">
    <property type="entry name" value="LIPID DROPLET-ASSOCIATED HYDROLASE"/>
    <property type="match status" value="1"/>
</dbReference>
<evidence type="ECO:0000313" key="6">
    <source>
        <dbReference type="Proteomes" id="UP000327013"/>
    </source>
</evidence>
<dbReference type="AlphaFoldDB" id="A0A5N6RGL3"/>
<protein>
    <recommendedName>
        <fullName evidence="7">Lipid droplet-associated hydrolase</fullName>
    </recommendedName>
</protein>
<proteinExistence type="inferred from homology"/>
<dbReference type="OrthoDB" id="448051at2759"/>
<evidence type="ECO:0000313" key="5">
    <source>
        <dbReference type="EMBL" id="KAE8098622.1"/>
    </source>
</evidence>
<dbReference type="EMBL" id="CM017327">
    <property type="protein sequence ID" value="KAE8098622.1"/>
    <property type="molecule type" value="Genomic_DNA"/>
</dbReference>
<sequence>MARDELDSSRTKRRAGFRLCTVSSYTTELLEIRADDPKMHVLFIPGNPGVVAFYKDFVESLYEFLGGNASVTGKTWLLLVHVNFLPLSWLFSLEEQIDHKMDFIKQELENTEVPILLVGHSIGSYIALDMFRRSSEKVAYCIGLYPFLALNPQSREQSIIGKIAASQILSAAISLIVASLGFLPIRALRLIITNSLGKSWSTVAVDAACSHLVQYHTLRNILFMAMTEFKKLTETPDWAFVREKQEKLAFLFGVDDHWGPLQMFEEISKHVPGIALSVERDHTHAFACTEAGSSCVAKFIASLIENRLLCSNQ</sequence>
<dbReference type="Proteomes" id="UP000327013">
    <property type="component" value="Chromosome 7"/>
</dbReference>
<comment type="similarity">
    <text evidence="2">Belongs to the AB hydrolase superfamily. LDAH family.</text>
</comment>
<dbReference type="Pfam" id="PF10230">
    <property type="entry name" value="LIDHydrolase"/>
    <property type="match status" value="1"/>
</dbReference>
<organism evidence="5 6">
    <name type="scientific">Carpinus fangiana</name>
    <dbReference type="NCBI Taxonomy" id="176857"/>
    <lineage>
        <taxon>Eukaryota</taxon>
        <taxon>Viridiplantae</taxon>
        <taxon>Streptophyta</taxon>
        <taxon>Embryophyta</taxon>
        <taxon>Tracheophyta</taxon>
        <taxon>Spermatophyta</taxon>
        <taxon>Magnoliopsida</taxon>
        <taxon>eudicotyledons</taxon>
        <taxon>Gunneridae</taxon>
        <taxon>Pentapetalae</taxon>
        <taxon>rosids</taxon>
        <taxon>fabids</taxon>
        <taxon>Fagales</taxon>
        <taxon>Betulaceae</taxon>
        <taxon>Carpinus</taxon>
    </lineage>
</organism>
<evidence type="ECO:0000256" key="2">
    <source>
        <dbReference type="ARBA" id="ARBA00008300"/>
    </source>
</evidence>
<keyword evidence="6" id="KW-1185">Reference proteome</keyword>
<keyword evidence="4" id="KW-0378">Hydrolase</keyword>
<evidence type="ECO:0000256" key="4">
    <source>
        <dbReference type="ARBA" id="ARBA00022801"/>
    </source>
</evidence>
<gene>
    <name evidence="5" type="ORF">FH972_016668</name>
</gene>
<evidence type="ECO:0000256" key="3">
    <source>
        <dbReference type="ARBA" id="ARBA00022677"/>
    </source>
</evidence>
<dbReference type="GO" id="GO:0019915">
    <property type="term" value="P:lipid storage"/>
    <property type="evidence" value="ECO:0007669"/>
    <property type="project" value="InterPro"/>
</dbReference>
<dbReference type="GO" id="GO:0016298">
    <property type="term" value="F:lipase activity"/>
    <property type="evidence" value="ECO:0007669"/>
    <property type="project" value="InterPro"/>
</dbReference>
<dbReference type="InterPro" id="IPR029058">
    <property type="entry name" value="AB_hydrolase_fold"/>
</dbReference>
<accession>A0A5N6RGL3</accession>
<evidence type="ECO:0008006" key="7">
    <source>
        <dbReference type="Google" id="ProtNLM"/>
    </source>
</evidence>
<dbReference type="Gene3D" id="3.40.50.1820">
    <property type="entry name" value="alpha/beta hydrolase"/>
    <property type="match status" value="1"/>
</dbReference>
<dbReference type="InterPro" id="IPR019363">
    <property type="entry name" value="LDAH"/>
</dbReference>
<keyword evidence="3" id="KW-0551">Lipid droplet</keyword>
<name>A0A5N6RGL3_9ROSI</name>